<feature type="compositionally biased region" description="Basic and acidic residues" evidence="1">
    <location>
        <begin position="148"/>
        <end position="160"/>
    </location>
</feature>
<dbReference type="InterPro" id="IPR041698">
    <property type="entry name" value="Methyltransf_25"/>
</dbReference>
<dbReference type="Pfam" id="PF13649">
    <property type="entry name" value="Methyltransf_25"/>
    <property type="match status" value="1"/>
</dbReference>
<dbReference type="SUPFAM" id="SSF53335">
    <property type="entry name" value="S-adenosyl-L-methionine-dependent methyltransferases"/>
    <property type="match status" value="1"/>
</dbReference>
<feature type="compositionally biased region" description="Low complexity" evidence="1">
    <location>
        <begin position="13"/>
        <end position="22"/>
    </location>
</feature>
<dbReference type="InterPro" id="IPR029063">
    <property type="entry name" value="SAM-dependent_MTases_sf"/>
</dbReference>
<dbReference type="Proteomes" id="UP000677152">
    <property type="component" value="Chromosome"/>
</dbReference>
<evidence type="ECO:0000259" key="2">
    <source>
        <dbReference type="Pfam" id="PF13649"/>
    </source>
</evidence>
<feature type="domain" description="Methyltransferase" evidence="2">
    <location>
        <begin position="39"/>
        <end position="132"/>
    </location>
</feature>
<dbReference type="AlphaFoldDB" id="A0AA45R549"/>
<dbReference type="GO" id="GO:0032259">
    <property type="term" value="P:methylation"/>
    <property type="evidence" value="ECO:0007669"/>
    <property type="project" value="UniProtKB-KW"/>
</dbReference>
<keyword evidence="3" id="KW-0489">Methyltransferase</keyword>
<keyword evidence="3" id="KW-0808">Transferase</keyword>
<evidence type="ECO:0000313" key="4">
    <source>
        <dbReference type="Proteomes" id="UP000677152"/>
    </source>
</evidence>
<organism evidence="3 4">
    <name type="scientific">Actinosynnema pretiosum subsp. pretiosum</name>
    <dbReference type="NCBI Taxonomy" id="103721"/>
    <lineage>
        <taxon>Bacteria</taxon>
        <taxon>Bacillati</taxon>
        <taxon>Actinomycetota</taxon>
        <taxon>Actinomycetes</taxon>
        <taxon>Pseudonocardiales</taxon>
        <taxon>Pseudonocardiaceae</taxon>
        <taxon>Actinosynnema</taxon>
    </lineage>
</organism>
<dbReference type="GO" id="GO:0008757">
    <property type="term" value="F:S-adenosylmethionine-dependent methyltransferase activity"/>
    <property type="evidence" value="ECO:0007669"/>
    <property type="project" value="InterPro"/>
</dbReference>
<dbReference type="PANTHER" id="PTHR42912:SF93">
    <property type="entry name" value="N6-ADENOSINE-METHYLTRANSFERASE TMT1A"/>
    <property type="match status" value="1"/>
</dbReference>
<proteinExistence type="predicted"/>
<gene>
    <name evidence="3" type="ORF">KCV87_05000</name>
</gene>
<dbReference type="CDD" id="cd02440">
    <property type="entry name" value="AdoMet_MTases"/>
    <property type="match status" value="1"/>
</dbReference>
<dbReference type="EMBL" id="CP073249">
    <property type="protein sequence ID" value="QUF05464.1"/>
    <property type="molecule type" value="Genomic_DNA"/>
</dbReference>
<name>A0AA45R549_9PSEU</name>
<evidence type="ECO:0000313" key="3">
    <source>
        <dbReference type="EMBL" id="QUF05464.1"/>
    </source>
</evidence>
<protein>
    <submittedName>
        <fullName evidence="3">Class I SAM-dependent methyltransferase</fullName>
    </submittedName>
</protein>
<feature type="region of interest" description="Disordered" evidence="1">
    <location>
        <begin position="146"/>
        <end position="167"/>
    </location>
</feature>
<evidence type="ECO:0000256" key="1">
    <source>
        <dbReference type="SAM" id="MobiDB-lite"/>
    </source>
</evidence>
<dbReference type="InterPro" id="IPR050508">
    <property type="entry name" value="Methyltransf_Superfamily"/>
</dbReference>
<dbReference type="PANTHER" id="PTHR42912">
    <property type="entry name" value="METHYLTRANSFERASE"/>
    <property type="match status" value="1"/>
</dbReference>
<dbReference type="Gene3D" id="3.40.50.150">
    <property type="entry name" value="Vaccinia Virus protein VP39"/>
    <property type="match status" value="1"/>
</dbReference>
<feature type="region of interest" description="Disordered" evidence="1">
    <location>
        <begin position="1"/>
        <end position="22"/>
    </location>
</feature>
<reference evidence="3" key="1">
    <citation type="submission" date="2021-04" db="EMBL/GenBank/DDBJ databases">
        <title>Genomic sequence of Actinosynnema pretiosum subsp. pretiosum ATCC 31280 (C-14919).</title>
        <authorList>
            <person name="Bai L."/>
            <person name="Wang X."/>
            <person name="Xiao Y."/>
        </authorList>
    </citation>
    <scope>NUCLEOTIDE SEQUENCE</scope>
    <source>
        <strain evidence="3">ATCC 31280</strain>
    </source>
</reference>
<accession>A0AA45R549</accession>
<sequence>MSTATEFWDGVHANRPPSAPAPNARLTEVAGPLDPGDALDLGCGGGGDALWLAERGWRVRATDISATAVERLTALARERGVADRVAAERHDLAGSFPTGRFDLVCAHYLHTPFDLDRASVLRAAARALRPGGRLLVVDHGSAAPWSWGRDDDNPPPHEVAEEPALDADGWAVERCESPTRVATGPGGQRAEVVDHVLLVRRTR</sequence>